<dbReference type="EMBL" id="PXYL01000011">
    <property type="protein sequence ID" value="PSJ58227.1"/>
    <property type="molecule type" value="Genomic_DNA"/>
</dbReference>
<dbReference type="InterPro" id="IPR047662">
    <property type="entry name" value="SemiSWEET"/>
</dbReference>
<evidence type="ECO:0000256" key="2">
    <source>
        <dbReference type="ARBA" id="ARBA00022692"/>
    </source>
</evidence>
<keyword evidence="7" id="KW-1185">Reference proteome</keyword>
<accession>A0A2P7S701</accession>
<organism evidence="6 7">
    <name type="scientific">Pseudaminobacter soli</name>
    <name type="common">ex Li et al. 2025</name>
    <dbReference type="NCBI Taxonomy" id="1295366"/>
    <lineage>
        <taxon>Bacteria</taxon>
        <taxon>Pseudomonadati</taxon>
        <taxon>Pseudomonadota</taxon>
        <taxon>Alphaproteobacteria</taxon>
        <taxon>Hyphomicrobiales</taxon>
        <taxon>Phyllobacteriaceae</taxon>
        <taxon>Pseudaminobacter</taxon>
    </lineage>
</organism>
<keyword evidence="4 5" id="KW-0472">Membrane</keyword>
<dbReference type="GO" id="GO:0016020">
    <property type="term" value="C:membrane"/>
    <property type="evidence" value="ECO:0007669"/>
    <property type="project" value="UniProtKB-SubCell"/>
</dbReference>
<dbReference type="Gene3D" id="1.20.1280.290">
    <property type="match status" value="1"/>
</dbReference>
<keyword evidence="2 5" id="KW-0812">Transmembrane</keyword>
<evidence type="ECO:0000256" key="5">
    <source>
        <dbReference type="SAM" id="Phobius"/>
    </source>
</evidence>
<comment type="subcellular location">
    <subcellularLocation>
        <location evidence="1">Membrane</location>
        <topology evidence="1">Multi-pass membrane protein</topology>
    </subcellularLocation>
</comment>
<gene>
    <name evidence="6" type="ORF">C7I85_20425</name>
</gene>
<dbReference type="GO" id="GO:0051119">
    <property type="term" value="F:sugar transmembrane transporter activity"/>
    <property type="evidence" value="ECO:0007669"/>
    <property type="project" value="InterPro"/>
</dbReference>
<sequence length="90" mass="9835">MKVASVHPFIELIGTIAAVITTFAWLPQIVKILRDKQTSDISWGTTGTLAAGVLLWAIYGLFLGSWPIIMANVVTFLFIATILGLKLRYG</sequence>
<name>A0A2P7S701_9HYPH</name>
<feature type="transmembrane region" description="Helical" evidence="5">
    <location>
        <begin position="6"/>
        <end position="29"/>
    </location>
</feature>
<proteinExistence type="predicted"/>
<evidence type="ECO:0000256" key="1">
    <source>
        <dbReference type="ARBA" id="ARBA00004141"/>
    </source>
</evidence>
<evidence type="ECO:0000313" key="6">
    <source>
        <dbReference type="EMBL" id="PSJ58227.1"/>
    </source>
</evidence>
<dbReference type="AlphaFoldDB" id="A0A2P7S701"/>
<dbReference type="OrthoDB" id="9814012at2"/>
<feature type="transmembrane region" description="Helical" evidence="5">
    <location>
        <begin position="41"/>
        <end position="62"/>
    </location>
</feature>
<dbReference type="InterPro" id="IPR006603">
    <property type="entry name" value="PQ-loop_rpt"/>
</dbReference>
<evidence type="ECO:0008006" key="8">
    <source>
        <dbReference type="Google" id="ProtNLM"/>
    </source>
</evidence>
<reference evidence="6 7" key="1">
    <citation type="submission" date="2018-03" db="EMBL/GenBank/DDBJ databases">
        <title>The draft genome of Mesorhizobium soli JCM 19897.</title>
        <authorList>
            <person name="Li L."/>
            <person name="Liu L."/>
            <person name="Liang L."/>
            <person name="Wang T."/>
            <person name="Zhang X."/>
        </authorList>
    </citation>
    <scope>NUCLEOTIDE SEQUENCE [LARGE SCALE GENOMIC DNA]</scope>
    <source>
        <strain evidence="6 7">JCM 19897</strain>
    </source>
</reference>
<dbReference type="NCBIfam" id="NF037968">
    <property type="entry name" value="SemiSWEET_2"/>
    <property type="match status" value="1"/>
</dbReference>
<protein>
    <recommendedName>
        <fullName evidence="8">Glutathione synthetase</fullName>
    </recommendedName>
</protein>
<evidence type="ECO:0000256" key="3">
    <source>
        <dbReference type="ARBA" id="ARBA00022989"/>
    </source>
</evidence>
<dbReference type="Pfam" id="PF04193">
    <property type="entry name" value="PQ-loop"/>
    <property type="match status" value="1"/>
</dbReference>
<evidence type="ECO:0000256" key="4">
    <source>
        <dbReference type="ARBA" id="ARBA00023136"/>
    </source>
</evidence>
<evidence type="ECO:0000313" key="7">
    <source>
        <dbReference type="Proteomes" id="UP000240653"/>
    </source>
</evidence>
<comment type="caution">
    <text evidence="6">The sequence shown here is derived from an EMBL/GenBank/DDBJ whole genome shotgun (WGS) entry which is preliminary data.</text>
</comment>
<feature type="transmembrane region" description="Helical" evidence="5">
    <location>
        <begin position="68"/>
        <end position="87"/>
    </location>
</feature>
<keyword evidence="3 5" id="KW-1133">Transmembrane helix</keyword>
<dbReference type="Proteomes" id="UP000240653">
    <property type="component" value="Unassembled WGS sequence"/>
</dbReference>